<dbReference type="InterPro" id="IPR043741">
    <property type="entry name" value="DUF5686"/>
</dbReference>
<evidence type="ECO:0000313" key="2">
    <source>
        <dbReference type="EMBL" id="HJG89797.1"/>
    </source>
</evidence>
<feature type="chain" id="PRO_5037295667" evidence="1">
    <location>
        <begin position="25"/>
        <end position="848"/>
    </location>
</feature>
<organism evidence="2 3">
    <name type="scientific">Barnesiella viscericola</name>
    <dbReference type="NCBI Taxonomy" id="397865"/>
    <lineage>
        <taxon>Bacteria</taxon>
        <taxon>Pseudomonadati</taxon>
        <taxon>Bacteroidota</taxon>
        <taxon>Bacteroidia</taxon>
        <taxon>Bacteroidales</taxon>
        <taxon>Barnesiellaceae</taxon>
        <taxon>Barnesiella</taxon>
    </lineage>
</organism>
<proteinExistence type="predicted"/>
<keyword evidence="1" id="KW-0732">Signal</keyword>
<dbReference type="AlphaFoldDB" id="A0A921SVY1"/>
<dbReference type="Proteomes" id="UP000757103">
    <property type="component" value="Unassembled WGS sequence"/>
</dbReference>
<dbReference type="Gene3D" id="2.60.40.1120">
    <property type="entry name" value="Carboxypeptidase-like, regulatory domain"/>
    <property type="match status" value="1"/>
</dbReference>
<accession>A0A921SVY1</accession>
<reference evidence="2" key="1">
    <citation type="journal article" date="2021" name="PeerJ">
        <title>Extensive microbial diversity within the chicken gut microbiome revealed by metagenomics and culture.</title>
        <authorList>
            <person name="Gilroy R."/>
            <person name="Ravi A."/>
            <person name="Getino M."/>
            <person name="Pursley I."/>
            <person name="Horton D.L."/>
            <person name="Alikhan N.F."/>
            <person name="Baker D."/>
            <person name="Gharbi K."/>
            <person name="Hall N."/>
            <person name="Watson M."/>
            <person name="Adriaenssens E.M."/>
            <person name="Foster-Nyarko E."/>
            <person name="Jarju S."/>
            <person name="Secka A."/>
            <person name="Antonio M."/>
            <person name="Oren A."/>
            <person name="Chaudhuri R.R."/>
            <person name="La Ragione R."/>
            <person name="Hildebrand F."/>
            <person name="Pallen M.J."/>
        </authorList>
    </citation>
    <scope>NUCLEOTIDE SEQUENCE</scope>
    <source>
        <strain evidence="2">CHK121-7720</strain>
    </source>
</reference>
<dbReference type="SUPFAM" id="SSF49464">
    <property type="entry name" value="Carboxypeptidase regulatory domain-like"/>
    <property type="match status" value="1"/>
</dbReference>
<protein>
    <submittedName>
        <fullName evidence="2">DUF5686 and carboxypeptidase regulatory-like domain-containing protein</fullName>
    </submittedName>
</protein>
<keyword evidence="2" id="KW-0645">Protease</keyword>
<comment type="caution">
    <text evidence="2">The sequence shown here is derived from an EMBL/GenBank/DDBJ whole genome shotgun (WGS) entry which is preliminary data.</text>
</comment>
<evidence type="ECO:0000313" key="3">
    <source>
        <dbReference type="Proteomes" id="UP000757103"/>
    </source>
</evidence>
<dbReference type="RefSeq" id="WP_273306859.1">
    <property type="nucleotide sequence ID" value="NZ_DYUD01000027.1"/>
</dbReference>
<keyword evidence="2" id="KW-0121">Carboxypeptidase</keyword>
<reference evidence="2" key="2">
    <citation type="submission" date="2021-09" db="EMBL/GenBank/DDBJ databases">
        <authorList>
            <person name="Gilroy R."/>
        </authorList>
    </citation>
    <scope>NUCLEOTIDE SEQUENCE</scope>
    <source>
        <strain evidence="2">CHK121-7720</strain>
    </source>
</reference>
<dbReference type="Pfam" id="PF18939">
    <property type="entry name" value="DUF5686"/>
    <property type="match status" value="1"/>
</dbReference>
<sequence length="848" mass="98285">MAKKIYVALTLCLLCIGLPVSVMAQKATVVKGIVRDSITHEPISYASVFFVGSDKGVMTDDEGRFAVSVRDNFLNVRISTLGYREKTVFVKKGAENNLEIDLVPSDYTLQEVVVKPKKEKYSKKNNPAVEFVKKLIDRRDVGNPKHHDFFNYEKYEKMTFALNDFSEEQKKKWLFKKFQFIFDYVDTSEVSGKPILTVSIKEKIAENYYRRSPETEKSIVTGIKRAGIDEIFNEESVQMLCDDLFREIDIFGNDITLLNNRFVSPLSNIGTSFYKYYLLDTIAVDGVKCIDLGFVPFNSESFGFTGHIYVPEGDSTYFIKKVKLNVPRDINLNYVENMYLEQDYKKLDDGTRIKTKDDAIIEFKVMPATQGLYARRMTTYDKFSFTPPDDLSVYDFEGRERVEVDAQAKPEEFWIDNRHVPVKKKEGAVDKLLARLREVPAFYYTEKFIGILIGGYVETSKDSKFDFGPMNTTISANEVEGARFRVGGVTTAQLNPHWFARGYVAYGTKDEKMKYSGEVEYSFNKKKFHAREFPIHSIKLNHTYDIDQLGQQYMYTNKDNVFLSLKRKSDNKATYLRKTELSYLQERKGGFSFGLGIRNEIQQMATDRIAFIDGYGKEMKDYMQTYFDVKLRFAPNEKFYQTRSNRYPINLDAPVLTLSHSFAFKDVLGSRYSYNRTEFGIQKRFWFSAFGYFDGIVKAGKVWDKVPFPMLILPNANLSYTIQPESYALMNALEFINDQYVSWDFTYNANGALFNRIPLLKYMKLREVFSFRGLYGSLSKKNNPLYNQDLFVFPKGSTEMDKMPYMECGVGLDNIFTILRVDYVWRLTYRDNPNVSKSGVRISLHFSF</sequence>
<dbReference type="EMBL" id="DYUD01000027">
    <property type="protein sequence ID" value="HJG89797.1"/>
    <property type="molecule type" value="Genomic_DNA"/>
</dbReference>
<dbReference type="Pfam" id="PF13715">
    <property type="entry name" value="CarbopepD_reg_2"/>
    <property type="match status" value="1"/>
</dbReference>
<feature type="signal peptide" evidence="1">
    <location>
        <begin position="1"/>
        <end position="24"/>
    </location>
</feature>
<keyword evidence="2" id="KW-0378">Hydrolase</keyword>
<dbReference type="GO" id="GO:0004180">
    <property type="term" value="F:carboxypeptidase activity"/>
    <property type="evidence" value="ECO:0007669"/>
    <property type="project" value="UniProtKB-KW"/>
</dbReference>
<dbReference type="InterPro" id="IPR008969">
    <property type="entry name" value="CarboxyPept-like_regulatory"/>
</dbReference>
<name>A0A921SVY1_9BACT</name>
<evidence type="ECO:0000256" key="1">
    <source>
        <dbReference type="SAM" id="SignalP"/>
    </source>
</evidence>
<gene>
    <name evidence="2" type="ORF">K8U91_10070</name>
</gene>